<comment type="caution">
    <text evidence="1">The sequence shown here is derived from an EMBL/GenBank/DDBJ whole genome shotgun (WGS) entry which is preliminary data.</text>
</comment>
<protein>
    <submittedName>
        <fullName evidence="1">Uncharacterized protein</fullName>
    </submittedName>
</protein>
<gene>
    <name evidence="1" type="ORF">PDIGIT_LOCUS8734</name>
</gene>
<sequence>MRAGSQSCSYTYTIKDDDKRLLVCDDCSSSVIVLSTLGNAHYTVQHMALNHGAI</sequence>
<proteinExistence type="predicted"/>
<dbReference type="Proteomes" id="UP001152607">
    <property type="component" value="Unassembled WGS sequence"/>
</dbReference>
<accession>A0A9W4UH82</accession>
<evidence type="ECO:0000313" key="1">
    <source>
        <dbReference type="EMBL" id="CAI6335649.1"/>
    </source>
</evidence>
<dbReference type="AlphaFoldDB" id="A0A9W4UH82"/>
<organism evidence="1 2">
    <name type="scientific">Periconia digitata</name>
    <dbReference type="NCBI Taxonomy" id="1303443"/>
    <lineage>
        <taxon>Eukaryota</taxon>
        <taxon>Fungi</taxon>
        <taxon>Dikarya</taxon>
        <taxon>Ascomycota</taxon>
        <taxon>Pezizomycotina</taxon>
        <taxon>Dothideomycetes</taxon>
        <taxon>Pleosporomycetidae</taxon>
        <taxon>Pleosporales</taxon>
        <taxon>Massarineae</taxon>
        <taxon>Periconiaceae</taxon>
        <taxon>Periconia</taxon>
    </lineage>
</organism>
<name>A0A9W4UH82_9PLEO</name>
<dbReference type="EMBL" id="CAOQHR010000006">
    <property type="protein sequence ID" value="CAI6335649.1"/>
    <property type="molecule type" value="Genomic_DNA"/>
</dbReference>
<keyword evidence="2" id="KW-1185">Reference proteome</keyword>
<evidence type="ECO:0000313" key="2">
    <source>
        <dbReference type="Proteomes" id="UP001152607"/>
    </source>
</evidence>
<reference evidence="1" key="1">
    <citation type="submission" date="2023-01" db="EMBL/GenBank/DDBJ databases">
        <authorList>
            <person name="Van Ghelder C."/>
            <person name="Rancurel C."/>
        </authorList>
    </citation>
    <scope>NUCLEOTIDE SEQUENCE</scope>
    <source>
        <strain evidence="1">CNCM I-4278</strain>
    </source>
</reference>